<feature type="non-terminal residue" evidence="1">
    <location>
        <position position="281"/>
    </location>
</feature>
<gene>
    <name evidence="1" type="ORF">S01H4_45755</name>
</gene>
<dbReference type="EMBL" id="BART01025502">
    <property type="protein sequence ID" value="GAH01667.1"/>
    <property type="molecule type" value="Genomic_DNA"/>
</dbReference>
<name>X1C2Y9_9ZZZZ</name>
<reference evidence="1" key="1">
    <citation type="journal article" date="2014" name="Front. Microbiol.">
        <title>High frequency of phylogenetically diverse reductive dehalogenase-homologous genes in deep subseafloor sedimentary metagenomes.</title>
        <authorList>
            <person name="Kawai M."/>
            <person name="Futagami T."/>
            <person name="Toyoda A."/>
            <person name="Takaki Y."/>
            <person name="Nishi S."/>
            <person name="Hori S."/>
            <person name="Arai W."/>
            <person name="Tsubouchi T."/>
            <person name="Morono Y."/>
            <person name="Uchiyama I."/>
            <person name="Ito T."/>
            <person name="Fujiyama A."/>
            <person name="Inagaki F."/>
            <person name="Takami H."/>
        </authorList>
    </citation>
    <scope>NUCLEOTIDE SEQUENCE</scope>
    <source>
        <strain evidence="1">Expedition CK06-06</strain>
    </source>
</reference>
<proteinExistence type="predicted"/>
<sequence>LSSWEALYNKTIKIIEEKAILKIENSSFNQTLDTTFRWDNNTTTDCLTPYETTNMDSNPLIRAISTDSDINLQICNISSRPLFGLVNAGAQANISANDVNFGGNLDNIGYKFNGTLYLPDNLYLDGENVYNWNQSSPISGKFESDIATSYSNEKIDTLVEIEVSSTDLNLLSFFTGGTEMNLGLFLHETRKYGVTVVPDEFSLPEKISLDYLNADAFRLCVEEKVFGEDDTAIFLNGEKQLFESRLMNILKLPEIDGYVDIAAFDESLDWDGDIANMDALM</sequence>
<comment type="caution">
    <text evidence="1">The sequence shown here is derived from an EMBL/GenBank/DDBJ whole genome shotgun (WGS) entry which is preliminary data.</text>
</comment>
<accession>X1C2Y9</accession>
<organism evidence="1">
    <name type="scientific">marine sediment metagenome</name>
    <dbReference type="NCBI Taxonomy" id="412755"/>
    <lineage>
        <taxon>unclassified sequences</taxon>
        <taxon>metagenomes</taxon>
        <taxon>ecological metagenomes</taxon>
    </lineage>
</organism>
<evidence type="ECO:0000313" key="1">
    <source>
        <dbReference type="EMBL" id="GAH01667.1"/>
    </source>
</evidence>
<dbReference type="AlphaFoldDB" id="X1C2Y9"/>
<protein>
    <submittedName>
        <fullName evidence="1">Uncharacterized protein</fullName>
    </submittedName>
</protein>
<feature type="non-terminal residue" evidence="1">
    <location>
        <position position="1"/>
    </location>
</feature>